<dbReference type="PANTHER" id="PTHR14202">
    <property type="entry name" value="60 KDA RIBONUCLEOPROTEIN SSA/RO"/>
    <property type="match status" value="1"/>
</dbReference>
<reference evidence="3 4" key="2">
    <citation type="submission" date="2018-11" db="EMBL/GenBank/DDBJ databases">
        <authorList>
            <consortium name="Pathogen Informatics"/>
        </authorList>
    </citation>
    <scope>NUCLEOTIDE SEQUENCE [LARGE SCALE GENOMIC DNA]</scope>
    <source>
        <strain evidence="3 4">Costa Rica</strain>
    </source>
</reference>
<organism evidence="5">
    <name type="scientific">Angiostrongylus costaricensis</name>
    <name type="common">Nematode worm</name>
    <dbReference type="NCBI Taxonomy" id="334426"/>
    <lineage>
        <taxon>Eukaryota</taxon>
        <taxon>Metazoa</taxon>
        <taxon>Ecdysozoa</taxon>
        <taxon>Nematoda</taxon>
        <taxon>Chromadorea</taxon>
        <taxon>Rhabditida</taxon>
        <taxon>Rhabditina</taxon>
        <taxon>Rhabditomorpha</taxon>
        <taxon>Strongyloidea</taxon>
        <taxon>Metastrongylidae</taxon>
        <taxon>Angiostrongylus</taxon>
    </lineage>
</organism>
<evidence type="ECO:0000313" key="5">
    <source>
        <dbReference type="WBParaSite" id="ACOC_0000503901-mRNA-1"/>
    </source>
</evidence>
<name>A0A0R3PKD3_ANGCS</name>
<dbReference type="InterPro" id="IPR040322">
    <property type="entry name" value="TROVE2"/>
</dbReference>
<evidence type="ECO:0000313" key="3">
    <source>
        <dbReference type="EMBL" id="VDM56625.1"/>
    </source>
</evidence>
<gene>
    <name evidence="3" type="ORF">ACOC_LOCUS5040</name>
</gene>
<reference evidence="5" key="1">
    <citation type="submission" date="2017-02" db="UniProtKB">
        <authorList>
            <consortium name="WormBaseParasite"/>
        </authorList>
    </citation>
    <scope>IDENTIFICATION</scope>
</reference>
<sequence length="127" mass="14331">MWDLIPCIMLSCQCASAALSLVSLKNEKIAECVGFSDNLIELPYNGEWTISSIVKHMDSATDCALPMLWAKEKEKKSEVFVVYTDNETWFGDASFYSSNAFKMYRHTAGTLSLGVLSHVVQYYPRSR</sequence>
<feature type="signal peptide" evidence="1">
    <location>
        <begin position="1"/>
        <end position="17"/>
    </location>
</feature>
<dbReference type="Pfam" id="PF25045">
    <property type="entry name" value="vWA_Ro60"/>
    <property type="match status" value="1"/>
</dbReference>
<evidence type="ECO:0000313" key="4">
    <source>
        <dbReference type="Proteomes" id="UP000267027"/>
    </source>
</evidence>
<dbReference type="PANTHER" id="PTHR14202:SF0">
    <property type="entry name" value="RNA-BINDING PROTEIN RO60"/>
    <property type="match status" value="1"/>
</dbReference>
<dbReference type="GO" id="GO:1990904">
    <property type="term" value="C:ribonucleoprotein complex"/>
    <property type="evidence" value="ECO:0007669"/>
    <property type="project" value="TreeGrafter"/>
</dbReference>
<feature type="domain" description="RNA-binding protein RO60 vWA" evidence="2">
    <location>
        <begin position="9"/>
        <end position="110"/>
    </location>
</feature>
<dbReference type="SUPFAM" id="SSF53300">
    <property type="entry name" value="vWA-like"/>
    <property type="match status" value="1"/>
</dbReference>
<dbReference type="GO" id="GO:0003723">
    <property type="term" value="F:RNA binding"/>
    <property type="evidence" value="ECO:0007669"/>
    <property type="project" value="InterPro"/>
</dbReference>
<feature type="chain" id="PRO_5043130172" evidence="1">
    <location>
        <begin position="18"/>
        <end position="127"/>
    </location>
</feature>
<proteinExistence type="predicted"/>
<dbReference type="Gene3D" id="3.40.50.410">
    <property type="entry name" value="von Willebrand factor, type A domain"/>
    <property type="match status" value="1"/>
</dbReference>
<dbReference type="WBParaSite" id="ACOC_0000503901-mRNA-1">
    <property type="protein sequence ID" value="ACOC_0000503901-mRNA-1"/>
    <property type="gene ID" value="ACOC_0000503901"/>
</dbReference>
<dbReference type="InterPro" id="IPR056800">
    <property type="entry name" value="vWA_Ro60"/>
</dbReference>
<dbReference type="EMBL" id="UYYA01003845">
    <property type="protein sequence ID" value="VDM56625.1"/>
    <property type="molecule type" value="Genomic_DNA"/>
</dbReference>
<keyword evidence="4" id="KW-1185">Reference proteome</keyword>
<accession>A0A0R3PKD3</accession>
<evidence type="ECO:0000256" key="1">
    <source>
        <dbReference type="SAM" id="SignalP"/>
    </source>
</evidence>
<dbReference type="Proteomes" id="UP000267027">
    <property type="component" value="Unassembled WGS sequence"/>
</dbReference>
<evidence type="ECO:0000259" key="2">
    <source>
        <dbReference type="Pfam" id="PF25045"/>
    </source>
</evidence>
<dbReference type="InterPro" id="IPR036465">
    <property type="entry name" value="vWFA_dom_sf"/>
</dbReference>
<protein>
    <submittedName>
        <fullName evidence="5">Beta-lactamase domain-containing protein</fullName>
    </submittedName>
</protein>
<dbReference type="AlphaFoldDB" id="A0A0R3PKD3"/>
<dbReference type="OrthoDB" id="6098064at2759"/>
<keyword evidence="1" id="KW-0732">Signal</keyword>